<evidence type="ECO:0000256" key="1">
    <source>
        <dbReference type="ARBA" id="ARBA00022679"/>
    </source>
</evidence>
<dbReference type="Gene3D" id="2.60.120.200">
    <property type="match status" value="1"/>
</dbReference>
<dbReference type="AlphaFoldDB" id="A0A0F7FC83"/>
<evidence type="ECO:0000313" key="4">
    <source>
        <dbReference type="EMBL" id="AKG35984.1"/>
    </source>
</evidence>
<organism evidence="4 5">
    <name type="scientific">Paenibacillus durus ATCC 35681</name>
    <dbReference type="NCBI Taxonomy" id="1333534"/>
    <lineage>
        <taxon>Bacteria</taxon>
        <taxon>Bacillati</taxon>
        <taxon>Bacillota</taxon>
        <taxon>Bacilli</taxon>
        <taxon>Bacillales</taxon>
        <taxon>Paenibacillaceae</taxon>
        <taxon>Paenibacillus</taxon>
    </lineage>
</organism>
<dbReference type="PANTHER" id="PTHR43685">
    <property type="entry name" value="GLYCOSYLTRANSFERASE"/>
    <property type="match status" value="1"/>
</dbReference>
<feature type="domain" description="Galactosyltransferase C-terminal" evidence="3">
    <location>
        <begin position="407"/>
        <end position="453"/>
    </location>
</feature>
<dbReference type="InterPro" id="IPR029044">
    <property type="entry name" value="Nucleotide-diphossugar_trans"/>
</dbReference>
<accession>A0A0F7FC83</accession>
<evidence type="ECO:0000259" key="2">
    <source>
        <dbReference type="Pfam" id="PF00535"/>
    </source>
</evidence>
<dbReference type="EMBL" id="CP011114">
    <property type="protein sequence ID" value="AKG35984.1"/>
    <property type="molecule type" value="Genomic_DNA"/>
</dbReference>
<dbReference type="InterPro" id="IPR027791">
    <property type="entry name" value="Galactosyl_T_C"/>
</dbReference>
<evidence type="ECO:0008006" key="6">
    <source>
        <dbReference type="Google" id="ProtNLM"/>
    </source>
</evidence>
<dbReference type="HOGENOM" id="CLU_454799_0_0_9"/>
<protein>
    <recommendedName>
        <fullName evidence="6">Glycosyltransferase 2-like domain-containing protein</fullName>
    </recommendedName>
</protein>
<dbReference type="PATRIC" id="fig|1333534.5.peg.3655"/>
<dbReference type="Pfam" id="PF02709">
    <property type="entry name" value="Glyco_transf_7C"/>
    <property type="match status" value="1"/>
</dbReference>
<reference evidence="4 5" key="2">
    <citation type="journal article" date="2016" name="Genome Announc.">
        <title>Genome Sequence of a Gram-Positive Diazotroph, Paenibacillus durus Type Strain ATCC 35681.</title>
        <authorList>
            <person name="Halim M.A."/>
            <person name="Rahman A.Y."/>
            <person name="Sim K.S."/>
            <person name="Yam H.C."/>
            <person name="Rahim A.A."/>
            <person name="Ghazali A.H."/>
            <person name="Najimudin N."/>
        </authorList>
    </citation>
    <scope>NUCLEOTIDE SEQUENCE [LARGE SCALE GENOMIC DNA]</scope>
    <source>
        <strain evidence="4 5">ATCC 35681</strain>
    </source>
</reference>
<proteinExistence type="predicted"/>
<dbReference type="Pfam" id="PF13385">
    <property type="entry name" value="Laminin_G_3"/>
    <property type="match status" value="1"/>
</dbReference>
<dbReference type="Pfam" id="PF00535">
    <property type="entry name" value="Glycos_transf_2"/>
    <property type="match status" value="1"/>
</dbReference>
<feature type="domain" description="Glycosyltransferase 2-like" evidence="2">
    <location>
        <begin position="207"/>
        <end position="326"/>
    </location>
</feature>
<dbReference type="InterPro" id="IPR001173">
    <property type="entry name" value="Glyco_trans_2-like"/>
</dbReference>
<dbReference type="OrthoDB" id="9812302at2"/>
<evidence type="ECO:0000313" key="5">
    <source>
        <dbReference type="Proteomes" id="UP000034189"/>
    </source>
</evidence>
<dbReference type="Gene3D" id="3.90.550.10">
    <property type="entry name" value="Spore Coat Polysaccharide Biosynthesis Protein SpsA, Chain A"/>
    <property type="match status" value="1"/>
</dbReference>
<dbReference type="GO" id="GO:0016740">
    <property type="term" value="F:transferase activity"/>
    <property type="evidence" value="ECO:0007669"/>
    <property type="project" value="UniProtKB-KW"/>
</dbReference>
<dbReference type="SUPFAM" id="SSF53448">
    <property type="entry name" value="Nucleotide-diphospho-sugar transferases"/>
    <property type="match status" value="1"/>
</dbReference>
<dbReference type="SUPFAM" id="SSF49899">
    <property type="entry name" value="Concanavalin A-like lectins/glucanases"/>
    <property type="match status" value="1"/>
</dbReference>
<name>A0A0F7FC83_PAEDU</name>
<keyword evidence="1" id="KW-0808">Transferase</keyword>
<dbReference type="InterPro" id="IPR050834">
    <property type="entry name" value="Glycosyltransf_2"/>
</dbReference>
<dbReference type="RefSeq" id="WP_025696876.1">
    <property type="nucleotide sequence ID" value="NZ_ASQQ01000470.1"/>
</dbReference>
<reference evidence="4 5" key="1">
    <citation type="submission" date="2015-03" db="EMBL/GenBank/DDBJ databases">
        <authorList>
            <person name="Abdul Halim M."/>
        </authorList>
    </citation>
    <scope>NUCLEOTIDE SEQUENCE [LARGE SCALE GENOMIC DNA]</scope>
    <source>
        <strain evidence="4 5">ATCC 35681</strain>
    </source>
</reference>
<gene>
    <name evidence="4" type="ORF">VK70_16605</name>
</gene>
<evidence type="ECO:0000259" key="3">
    <source>
        <dbReference type="Pfam" id="PF02709"/>
    </source>
</evidence>
<dbReference type="Proteomes" id="UP000034189">
    <property type="component" value="Chromosome"/>
</dbReference>
<dbReference type="InterPro" id="IPR013320">
    <property type="entry name" value="ConA-like_dom_sf"/>
</dbReference>
<sequence length="600" mass="68843">MYNGSTLHFDGNEWIKFQRTCEISNTFTYEFWVKAEEEQILDEERNTGADGINGRKYLVGPDFYPAGAAGCGISVGTNGISVFEHSVNHLPARLVFAHDFSDWQHVAVVSDDKKLRLYINGAWVKGESMASNAERVIPSLGLGGHMYGTFKGQVREFRLWSSARSEEEIQDHMFSSLDGDEAGLYFYRDPSRSLAVIRGIKRSFTASVIMPSYNRCPSNYFSLLSLERQQFPLQQMEVIFLDDGSTDHTPVIYYSIYPEYTFIYVQQLKSRGRSKIRNIGASIAVGHALLFVDAEMICGPDYVMTHVGHHQSGERKIVSGAMRWRQIYTMTGPGYSPGQKAAMNALYAGHPIAAPIIERFIQGDQTPVQLLPFELMFDPGHLNRWSSKNDFFEIVLQTYGSRFKLFHYAWLNLITNNASMTKRFFDELGGFEEHFEGFGWEDWELGYRAARKGAIFIHDDAVINYHQEHPVSPSNAVHSRFNYLRFYEKNPQAIEIKLFVLTMVPDYVTLPVLNDYLTDYNNLETIYMNRFGSLRHYLHRTLDLLVDTLRHNDSVTLPLTRSASWQEEEATVYEDVASVKEIGAFPKLLEMFERVSKYYD</sequence>
<dbReference type="PANTHER" id="PTHR43685:SF3">
    <property type="entry name" value="SLR2126 PROTEIN"/>
    <property type="match status" value="1"/>
</dbReference>